<name>A0A432LL86_9BACT</name>
<dbReference type="OrthoDB" id="1068063at2"/>
<dbReference type="Proteomes" id="UP000278983">
    <property type="component" value="Unassembled WGS sequence"/>
</dbReference>
<dbReference type="EMBL" id="RYYU01000001">
    <property type="protein sequence ID" value="RUL59601.1"/>
    <property type="molecule type" value="Genomic_DNA"/>
</dbReference>
<organism evidence="1 2">
    <name type="scientific">Prevotella koreensis</name>
    <dbReference type="NCBI Taxonomy" id="2490854"/>
    <lineage>
        <taxon>Bacteria</taxon>
        <taxon>Pseudomonadati</taxon>
        <taxon>Bacteroidota</taxon>
        <taxon>Bacteroidia</taxon>
        <taxon>Bacteroidales</taxon>
        <taxon>Prevotellaceae</taxon>
        <taxon>Prevotella</taxon>
    </lineage>
</organism>
<comment type="caution">
    <text evidence="1">The sequence shown here is derived from an EMBL/GenBank/DDBJ whole genome shotgun (WGS) entry which is preliminary data.</text>
</comment>
<keyword evidence="2" id="KW-1185">Reference proteome</keyword>
<sequence length="214" mass="25367">MARDYLWRDEYWLLLMQLYLKKPAGVKPLYSKPLVDLSIELHIPPKVLHEKMFRLRSIDTPRIERLWSTYGNSPQKLAKGVRMLRQMNGFSNAEEFYDGVEVNESFEKYFRPIDGRPDLKPVMLVMILNLYFRLTPITMVEDTPEIQHLAKKMKIKPSVVVEVMDIFRIFDPYLKNEEMIFSNLLNPCQQVWQRFGNDNLEELSALSALLVEYF</sequence>
<proteinExistence type="predicted"/>
<protein>
    <submittedName>
        <fullName evidence="1">Uncharacterized protein</fullName>
    </submittedName>
</protein>
<reference evidence="1 2" key="1">
    <citation type="submission" date="2018-12" db="EMBL/GenBank/DDBJ databases">
        <title>Genome sequencing of Prevotella sp. KCOM 3155 (= JS262).</title>
        <authorList>
            <person name="Kook J.-K."/>
            <person name="Park S.-N."/>
            <person name="Lim Y.K."/>
        </authorList>
    </citation>
    <scope>NUCLEOTIDE SEQUENCE [LARGE SCALE GENOMIC DNA]</scope>
    <source>
        <strain evidence="1 2">KCOM 3155</strain>
    </source>
</reference>
<evidence type="ECO:0000313" key="1">
    <source>
        <dbReference type="EMBL" id="RUL59601.1"/>
    </source>
</evidence>
<dbReference type="AlphaFoldDB" id="A0A432LL86"/>
<gene>
    <name evidence="1" type="ORF">EHV08_07405</name>
</gene>
<dbReference type="RefSeq" id="WP_126678708.1">
    <property type="nucleotide sequence ID" value="NZ_CAUTIM010000003.1"/>
</dbReference>
<accession>A0A432LL86</accession>
<evidence type="ECO:0000313" key="2">
    <source>
        <dbReference type="Proteomes" id="UP000278983"/>
    </source>
</evidence>